<sequence length="132" mass="14978">MPRAARARWGKKMEPLAQQRVIIMRRKIPILPPFPFPSISGTASIELLGKPRKINFGYQASEYHLQAMSLSICVHVYMRFHMQRGTSSQTDGVAHMNDALFNIRFVLCGYSGTAFREREEPCKNDGSFDAPC</sequence>
<dbReference type="Proteomes" id="UP001558613">
    <property type="component" value="Unassembled WGS sequence"/>
</dbReference>
<proteinExistence type="predicted"/>
<accession>A0ABR3N3P1</accession>
<evidence type="ECO:0000313" key="2">
    <source>
        <dbReference type="Proteomes" id="UP001558613"/>
    </source>
</evidence>
<reference evidence="1 2" key="1">
    <citation type="submission" date="2023-09" db="EMBL/GenBank/DDBJ databases">
        <authorList>
            <person name="Wang M."/>
        </authorList>
    </citation>
    <scope>NUCLEOTIDE SEQUENCE [LARGE SCALE GENOMIC DNA]</scope>
    <source>
        <strain evidence="1">GT-2023</strain>
        <tissue evidence="1">Liver</tissue>
    </source>
</reference>
<keyword evidence="2" id="KW-1185">Reference proteome</keyword>
<organism evidence="1 2">
    <name type="scientific">Cirrhinus molitorella</name>
    <name type="common">mud carp</name>
    <dbReference type="NCBI Taxonomy" id="172907"/>
    <lineage>
        <taxon>Eukaryota</taxon>
        <taxon>Metazoa</taxon>
        <taxon>Chordata</taxon>
        <taxon>Craniata</taxon>
        <taxon>Vertebrata</taxon>
        <taxon>Euteleostomi</taxon>
        <taxon>Actinopterygii</taxon>
        <taxon>Neopterygii</taxon>
        <taxon>Teleostei</taxon>
        <taxon>Ostariophysi</taxon>
        <taxon>Cypriniformes</taxon>
        <taxon>Cyprinidae</taxon>
        <taxon>Labeoninae</taxon>
        <taxon>Labeonini</taxon>
        <taxon>Cirrhinus</taxon>
    </lineage>
</organism>
<gene>
    <name evidence="1" type="ORF">QQF64_030432</name>
</gene>
<comment type="caution">
    <text evidence="1">The sequence shown here is derived from an EMBL/GenBank/DDBJ whole genome shotgun (WGS) entry which is preliminary data.</text>
</comment>
<dbReference type="EMBL" id="JAYMGO010000007">
    <property type="protein sequence ID" value="KAL1271416.1"/>
    <property type="molecule type" value="Genomic_DNA"/>
</dbReference>
<protein>
    <submittedName>
        <fullName evidence="1">Uncharacterized protein</fullName>
    </submittedName>
</protein>
<evidence type="ECO:0000313" key="1">
    <source>
        <dbReference type="EMBL" id="KAL1271416.1"/>
    </source>
</evidence>
<name>A0ABR3N3P1_9TELE</name>